<feature type="coiled-coil region" evidence="1">
    <location>
        <begin position="300"/>
        <end position="327"/>
    </location>
</feature>
<accession>A0AAD6YVV3</accession>
<sequence>MDATEVLTLSRRASVRGRPQAAPMGPRTRNSSRNSSMILAGPQAARESSPYTRSASPRYSAPSQADRSDSKTLSSVTEHSYEAPLLPEDAPSPPPTPHTPMDEPLSVKPVLKVAGLTPTPQIKFESAGVDWKGLPLEAALWTLDSTELQDLVSRAIRNSSHESAVRILSVKALDEELPAELDRLNTQKSVTQSKYRFTVHRRTMLLQALHSFSSYNDKEKDTEVIAELTSQLSQTTAECDQLLENLLQIADQVGQITRLQDVHWASALAIALRKLMRSFFKLNGSYGRRTSDLLKARDRIATLEAELNDAWQEAEKLAREMDEFDAEIPLDDEGEAVIEVAEVISLKQQQSSPASPLSPRSFADVLSLDALSRIHSETTSPISPVMFPGSQTTTIEDSQLMSKTPPSPAPMQLPLPFPSQLEIQVAVPDTPRSPSKAPPQAFETTSIYSTRSANSTTRSQGSMDTFRVNMVSAARQRSVRTSMGSLRMPSIKSRKGSHPPVPSFPSVSSASSVSHDRTSKVESFLDFGSRDTDSDTDDADAPVTRRRTSIDDIEVAARTLPLLIETRDDIHVMPSRSAAERELVTPRRSQFSLDHQHPFAIEEPTNHSIPSIWLLQETPKTPAERVDSMMRERGHVKMGSLQRFKSLTKRYSLPFPTTARSKSNRSALGS</sequence>
<feature type="compositionally biased region" description="Polar residues" evidence="2">
    <location>
        <begin position="49"/>
        <end position="78"/>
    </location>
</feature>
<proteinExistence type="predicted"/>
<dbReference type="Proteomes" id="UP001219525">
    <property type="component" value="Unassembled WGS sequence"/>
</dbReference>
<evidence type="ECO:0000256" key="1">
    <source>
        <dbReference type="SAM" id="Coils"/>
    </source>
</evidence>
<feature type="compositionally biased region" description="Low complexity" evidence="2">
    <location>
        <begin position="504"/>
        <end position="513"/>
    </location>
</feature>
<keyword evidence="1" id="KW-0175">Coiled coil</keyword>
<feature type="region of interest" description="Disordered" evidence="2">
    <location>
        <begin position="1"/>
        <end position="104"/>
    </location>
</feature>
<feature type="region of interest" description="Disordered" evidence="2">
    <location>
        <begin position="476"/>
        <end position="515"/>
    </location>
</feature>
<comment type="caution">
    <text evidence="3">The sequence shown here is derived from an EMBL/GenBank/DDBJ whole genome shotgun (WGS) entry which is preliminary data.</text>
</comment>
<feature type="region of interest" description="Disordered" evidence="2">
    <location>
        <begin position="524"/>
        <end position="543"/>
    </location>
</feature>
<dbReference type="AlphaFoldDB" id="A0AAD6YVV3"/>
<evidence type="ECO:0000313" key="3">
    <source>
        <dbReference type="EMBL" id="KAJ7230657.1"/>
    </source>
</evidence>
<keyword evidence="4" id="KW-1185">Reference proteome</keyword>
<protein>
    <submittedName>
        <fullName evidence="3">Uncharacterized protein</fullName>
    </submittedName>
</protein>
<reference evidence="3" key="1">
    <citation type="submission" date="2023-03" db="EMBL/GenBank/DDBJ databases">
        <title>Massive genome expansion in bonnet fungi (Mycena s.s.) driven by repeated elements and novel gene families across ecological guilds.</title>
        <authorList>
            <consortium name="Lawrence Berkeley National Laboratory"/>
            <person name="Harder C.B."/>
            <person name="Miyauchi S."/>
            <person name="Viragh M."/>
            <person name="Kuo A."/>
            <person name="Thoen E."/>
            <person name="Andreopoulos B."/>
            <person name="Lu D."/>
            <person name="Skrede I."/>
            <person name="Drula E."/>
            <person name="Henrissat B."/>
            <person name="Morin E."/>
            <person name="Kohler A."/>
            <person name="Barry K."/>
            <person name="LaButti K."/>
            <person name="Morin E."/>
            <person name="Salamov A."/>
            <person name="Lipzen A."/>
            <person name="Mereny Z."/>
            <person name="Hegedus B."/>
            <person name="Baldrian P."/>
            <person name="Stursova M."/>
            <person name="Weitz H."/>
            <person name="Taylor A."/>
            <person name="Grigoriev I.V."/>
            <person name="Nagy L.G."/>
            <person name="Martin F."/>
            <person name="Kauserud H."/>
        </authorList>
    </citation>
    <scope>NUCLEOTIDE SEQUENCE</scope>
    <source>
        <strain evidence="3">9144</strain>
    </source>
</reference>
<organism evidence="3 4">
    <name type="scientific">Mycena pura</name>
    <dbReference type="NCBI Taxonomy" id="153505"/>
    <lineage>
        <taxon>Eukaryota</taxon>
        <taxon>Fungi</taxon>
        <taxon>Dikarya</taxon>
        <taxon>Basidiomycota</taxon>
        <taxon>Agaricomycotina</taxon>
        <taxon>Agaricomycetes</taxon>
        <taxon>Agaricomycetidae</taxon>
        <taxon>Agaricales</taxon>
        <taxon>Marasmiineae</taxon>
        <taxon>Mycenaceae</taxon>
        <taxon>Mycena</taxon>
    </lineage>
</organism>
<dbReference type="EMBL" id="JARJCW010000001">
    <property type="protein sequence ID" value="KAJ7230657.1"/>
    <property type="molecule type" value="Genomic_DNA"/>
</dbReference>
<evidence type="ECO:0000313" key="4">
    <source>
        <dbReference type="Proteomes" id="UP001219525"/>
    </source>
</evidence>
<evidence type="ECO:0000256" key="2">
    <source>
        <dbReference type="SAM" id="MobiDB-lite"/>
    </source>
</evidence>
<feature type="compositionally biased region" description="Polar residues" evidence="2">
    <location>
        <begin position="28"/>
        <end position="37"/>
    </location>
</feature>
<gene>
    <name evidence="3" type="ORF">GGX14DRAFT_584168</name>
</gene>
<name>A0AAD6YVV3_9AGAR</name>